<feature type="repeat" description="WD" evidence="3">
    <location>
        <begin position="1340"/>
        <end position="1381"/>
    </location>
</feature>
<dbReference type="InterPro" id="IPR001680">
    <property type="entry name" value="WD40_rpt"/>
</dbReference>
<comment type="caution">
    <text evidence="6">The sequence shown here is derived from an EMBL/GenBank/DDBJ whole genome shotgun (WGS) entry which is preliminary data.</text>
</comment>
<feature type="repeat" description="WD" evidence="3">
    <location>
        <begin position="781"/>
        <end position="822"/>
    </location>
</feature>
<name>A0ABR3JPQ7_9AGAR</name>
<gene>
    <name evidence="6" type="ORF">HGRIS_003237</name>
</gene>
<dbReference type="InterPro" id="IPR027417">
    <property type="entry name" value="P-loop_NTPase"/>
</dbReference>
<proteinExistence type="predicted"/>
<dbReference type="Gene3D" id="2.130.10.10">
    <property type="entry name" value="YVTN repeat-like/Quinoprotein amine dehydrogenase"/>
    <property type="match status" value="8"/>
</dbReference>
<dbReference type="SUPFAM" id="SSF50978">
    <property type="entry name" value="WD40 repeat-like"/>
    <property type="match status" value="3"/>
</dbReference>
<reference evidence="7" key="1">
    <citation type="submission" date="2024-06" db="EMBL/GenBank/DDBJ databases">
        <title>Multi-omics analyses provide insights into the biosynthesis of the anticancer antibiotic pleurotin in Hohenbuehelia grisea.</title>
        <authorList>
            <person name="Weaver J.A."/>
            <person name="Alberti F."/>
        </authorList>
    </citation>
    <scope>NUCLEOTIDE SEQUENCE [LARGE SCALE GENOMIC DNA]</scope>
    <source>
        <strain evidence="7">T-177</strain>
    </source>
</reference>
<dbReference type="CDD" id="cd00200">
    <property type="entry name" value="WD40"/>
    <property type="match status" value="2"/>
</dbReference>
<evidence type="ECO:0000256" key="4">
    <source>
        <dbReference type="SAM" id="MobiDB-lite"/>
    </source>
</evidence>
<sequence length="1551" mass="168274">MSLKRPFPFADGACPRNSRPTPTSSELANDNYAGNNAFPSLEDRSQGTSNQYGYDGDSQGFFIPDTRPESFGDYTEGLNAGSSHRQAQDLSTASERHQSTALPIATGFQAPNVHTPAGPEVWNTEAHTSTYSDPLGEQYQHPSLASSDVNTDLQQANSRMNVIIGSGATFNQPVLTDVQGNQTIHNNHGPVSYAQADDLEKLRHVSSAGFHAQSEGGCLEGTRVALLNELWEWCCDRDAPRVYWLVGAAGAGKSAIARQIARWLSEQGLLGGSFFCHRPTASRADAKAIVRTLACFLSQQDPTYRNKLAHALQDPRMRDVGDWTVALQIEELLVNLLGMTPSSFLFDHVLVIDALDECTNPSEADSLLNKLLSVSSSLPLKWLITSRPEKHIREKFEYALNYQHTRILRLHDIENDIVEQDITRYLRHHLNCFARKPHAAIPNGWPSEQQVATLAQLAGTLFIYAATSLKYISENPVSRLRNILEFPVAAGKPLTKNLDVMYELILSSSLDPLQREPEEITLTRRAIAVIIVASEPLPLSAIARLLGAESTGDVRCCLDRVHAVVQVPSNEDDIVTTFHASFADFLVTPGRAPANMLLSLPLAHGEIAKDTLEMMSASLRFNIAGCRSSYLPHVDQDMLPIPPALVYSCRHWTYHLSKTSHEVREGLLDKVVTILETKLLYWIEVLGATGHGGSASSILARLGSFNRSMSTAMRELLHEANDFVIAFRGVIEYCVPHIYLSAIPNFDRGSQIGSVWGQKITRVSQIRLENLARKQNSILHLHGHSSTVTSVAFSPDGTRIVSGSFDDTIRVWNASTGIPTMSPLEGHSQTVTSVAFSPDGTRIVSGSDDKAIRVWNAFTGIQTMSPLEGHSQTVTSVAFSPDGTRIVSGACDNTIRVWNASTGIQTMSPLEGHSRLVTSVAFSPDGTRIVSGSGDDTIRVWNASTGIQTMSPLEGHSQTVTSVAFSPDGTRIVSGSYDNTIRVWNASIGFWTMSPLEGHSQTVTSVAFSPDGTRIVSGSWDNTIRVWNASTGIQTMSPLEGHSQTVTSVAFSPDGTRIVSGSDDDTIRVWDASTGMQTMSPLEGHSWSVTSVAFSPDGTRIVSGSDDKAIRVWNAFTGIQTMSPLEGHSQTVTSVAFSPDGTRIVSGACDNTIRVWNASTGIQTMSPLEGHSRLVTSVAFSPDGTRIVSGSGDDTIRVWNASTGIQTMSPLEGHSQTVTSVAFSPDGTRIVSGACDNTIRVWNASTGIQTMSPLEGHSRLVTSVAFSPDGTRIVSGSGDDTIRVWNASTGIQTMSPLEGHSQTVTSVAFSPDGTRIVSGSYDNTIRVWNASIGFWTMSPLEGHSQTVTSVAFSPDGTRIVSGSWDNTIRVWNAFTGIQTMSPLEGHSRSVTSVAFSPDGTRIVSGSYDNTIRVWNASTGIQTMSPLEGHSEDINNVPISTHSARTLPEHSHADHQLAGPKVYPQSCCHCCMYDSTLFTCPFNVNGLLRAIPMEDGWCRGPNGELLFWLLPEFRKHLLLPPCIAIMPHGSVIIDTSRAAHGMNWTDCYMPDG</sequence>
<dbReference type="InterPro" id="IPR056884">
    <property type="entry name" value="NPHP3-like_N"/>
</dbReference>
<feature type="repeat" description="WD" evidence="3">
    <location>
        <begin position="1039"/>
        <end position="1080"/>
    </location>
</feature>
<evidence type="ECO:0000259" key="5">
    <source>
        <dbReference type="PROSITE" id="PS50837"/>
    </source>
</evidence>
<dbReference type="SUPFAM" id="SSF52540">
    <property type="entry name" value="P-loop containing nucleoside triphosphate hydrolases"/>
    <property type="match status" value="1"/>
</dbReference>
<dbReference type="Pfam" id="PF00400">
    <property type="entry name" value="WD40"/>
    <property type="match status" value="15"/>
</dbReference>
<dbReference type="SMART" id="SM00320">
    <property type="entry name" value="WD40"/>
    <property type="match status" value="15"/>
</dbReference>
<evidence type="ECO:0000313" key="7">
    <source>
        <dbReference type="Proteomes" id="UP001556367"/>
    </source>
</evidence>
<feature type="repeat" description="WD" evidence="3">
    <location>
        <begin position="824"/>
        <end position="865"/>
    </location>
</feature>
<feature type="compositionally biased region" description="Polar residues" evidence="4">
    <location>
        <begin position="18"/>
        <end position="38"/>
    </location>
</feature>
<dbReference type="PROSITE" id="PS50082">
    <property type="entry name" value="WD_REPEATS_2"/>
    <property type="match status" value="15"/>
</dbReference>
<feature type="repeat" description="WD" evidence="3">
    <location>
        <begin position="910"/>
        <end position="951"/>
    </location>
</feature>
<feature type="repeat" description="WD" evidence="3">
    <location>
        <begin position="996"/>
        <end position="1037"/>
    </location>
</feature>
<dbReference type="Gene3D" id="3.40.50.300">
    <property type="entry name" value="P-loop containing nucleotide triphosphate hydrolases"/>
    <property type="match status" value="1"/>
</dbReference>
<dbReference type="Pfam" id="PF24883">
    <property type="entry name" value="NPHP3_N"/>
    <property type="match status" value="1"/>
</dbReference>
<keyword evidence="1 3" id="KW-0853">WD repeat</keyword>
<feature type="repeat" description="WD" evidence="3">
    <location>
        <begin position="1297"/>
        <end position="1329"/>
    </location>
</feature>
<dbReference type="InterPro" id="IPR020472">
    <property type="entry name" value="WD40_PAC1"/>
</dbReference>
<dbReference type="EMBL" id="JASNQZ010000006">
    <property type="protein sequence ID" value="KAL0957145.1"/>
    <property type="molecule type" value="Genomic_DNA"/>
</dbReference>
<feature type="repeat" description="WD" evidence="3">
    <location>
        <begin position="1125"/>
        <end position="1166"/>
    </location>
</feature>
<protein>
    <recommendedName>
        <fullName evidence="5">NACHT domain-containing protein</fullName>
    </recommendedName>
</protein>
<dbReference type="PRINTS" id="PR00320">
    <property type="entry name" value="GPROTEINBRPT"/>
</dbReference>
<dbReference type="InterPro" id="IPR015943">
    <property type="entry name" value="WD40/YVTN_repeat-like_dom_sf"/>
</dbReference>
<dbReference type="PROSITE" id="PS50837">
    <property type="entry name" value="NACHT"/>
    <property type="match status" value="1"/>
</dbReference>
<evidence type="ECO:0000256" key="1">
    <source>
        <dbReference type="ARBA" id="ARBA00022574"/>
    </source>
</evidence>
<feature type="region of interest" description="Disordered" evidence="4">
    <location>
        <begin position="78"/>
        <end position="97"/>
    </location>
</feature>
<evidence type="ECO:0000256" key="3">
    <source>
        <dbReference type="PROSITE-ProRule" id="PRU00221"/>
    </source>
</evidence>
<feature type="repeat" description="WD" evidence="3">
    <location>
        <begin position="1383"/>
        <end position="1424"/>
    </location>
</feature>
<keyword evidence="2" id="KW-0677">Repeat</keyword>
<dbReference type="PANTHER" id="PTHR19848:SF8">
    <property type="entry name" value="F-BOX AND WD REPEAT DOMAIN CONTAINING 7"/>
    <property type="match status" value="1"/>
</dbReference>
<keyword evidence="7" id="KW-1185">Reference proteome</keyword>
<dbReference type="InterPro" id="IPR036322">
    <property type="entry name" value="WD40_repeat_dom_sf"/>
</dbReference>
<feature type="compositionally biased region" description="Polar residues" evidence="4">
    <location>
        <begin position="80"/>
        <end position="93"/>
    </location>
</feature>
<feature type="repeat" description="WD" evidence="3">
    <location>
        <begin position="1254"/>
        <end position="1295"/>
    </location>
</feature>
<dbReference type="Proteomes" id="UP001556367">
    <property type="component" value="Unassembled WGS sequence"/>
</dbReference>
<feature type="repeat" description="WD" evidence="3">
    <location>
        <begin position="867"/>
        <end position="908"/>
    </location>
</feature>
<organism evidence="6 7">
    <name type="scientific">Hohenbuehelia grisea</name>
    <dbReference type="NCBI Taxonomy" id="104357"/>
    <lineage>
        <taxon>Eukaryota</taxon>
        <taxon>Fungi</taxon>
        <taxon>Dikarya</taxon>
        <taxon>Basidiomycota</taxon>
        <taxon>Agaricomycotina</taxon>
        <taxon>Agaricomycetes</taxon>
        <taxon>Agaricomycetidae</taxon>
        <taxon>Agaricales</taxon>
        <taxon>Pleurotineae</taxon>
        <taxon>Pleurotaceae</taxon>
        <taxon>Hohenbuehelia</taxon>
    </lineage>
</organism>
<feature type="domain" description="NACHT" evidence="5">
    <location>
        <begin position="241"/>
        <end position="388"/>
    </location>
</feature>
<feature type="region of interest" description="Disordered" evidence="4">
    <location>
        <begin position="1"/>
        <end position="54"/>
    </location>
</feature>
<feature type="repeat" description="WD" evidence="3">
    <location>
        <begin position="1211"/>
        <end position="1252"/>
    </location>
</feature>
<dbReference type="InterPro" id="IPR007111">
    <property type="entry name" value="NACHT_NTPase"/>
</dbReference>
<feature type="repeat" description="WD" evidence="3">
    <location>
        <begin position="1168"/>
        <end position="1209"/>
    </location>
</feature>
<evidence type="ECO:0000313" key="6">
    <source>
        <dbReference type="EMBL" id="KAL0957145.1"/>
    </source>
</evidence>
<dbReference type="PROSITE" id="PS50294">
    <property type="entry name" value="WD_REPEATS_REGION"/>
    <property type="match status" value="15"/>
</dbReference>
<feature type="repeat" description="WD" evidence="3">
    <location>
        <begin position="1082"/>
        <end position="1123"/>
    </location>
</feature>
<dbReference type="InterPro" id="IPR019775">
    <property type="entry name" value="WD40_repeat_CS"/>
</dbReference>
<feature type="repeat" description="WD" evidence="3">
    <location>
        <begin position="953"/>
        <end position="985"/>
    </location>
</feature>
<evidence type="ECO:0000256" key="2">
    <source>
        <dbReference type="ARBA" id="ARBA00022737"/>
    </source>
</evidence>
<accession>A0ABR3JPQ7</accession>
<dbReference type="PANTHER" id="PTHR19848">
    <property type="entry name" value="WD40 REPEAT PROTEIN"/>
    <property type="match status" value="1"/>
</dbReference>
<dbReference type="PROSITE" id="PS00678">
    <property type="entry name" value="WD_REPEATS_1"/>
    <property type="match status" value="10"/>
</dbReference>